<dbReference type="eggNOG" id="COG1216">
    <property type="taxonomic scope" value="Bacteria"/>
</dbReference>
<dbReference type="AlphaFoldDB" id="T0ISQ2"/>
<keyword evidence="3 5" id="KW-0808">Transferase</keyword>
<keyword evidence="6" id="KW-1185">Reference proteome</keyword>
<name>T0ISQ2_9SPHN</name>
<dbReference type="Pfam" id="PF00535">
    <property type="entry name" value="Glycos_transf_2"/>
    <property type="match status" value="1"/>
</dbReference>
<dbReference type="EMBL" id="ATDP01000101">
    <property type="protein sequence ID" value="EQB12704.1"/>
    <property type="molecule type" value="Genomic_DNA"/>
</dbReference>
<dbReference type="SUPFAM" id="SSF53448">
    <property type="entry name" value="Nucleotide-diphospho-sugar transferases"/>
    <property type="match status" value="1"/>
</dbReference>
<comment type="similarity">
    <text evidence="1">Belongs to the glycosyltransferase 2 family.</text>
</comment>
<gene>
    <name evidence="5" type="ORF">RLDS_18195</name>
</gene>
<feature type="domain" description="Glycosyltransferase 2-like" evidence="4">
    <location>
        <begin position="5"/>
        <end position="124"/>
    </location>
</feature>
<accession>T0ISQ2</accession>
<proteinExistence type="inferred from homology"/>
<dbReference type="PANTHER" id="PTHR43179">
    <property type="entry name" value="RHAMNOSYLTRANSFERASE WBBL"/>
    <property type="match status" value="1"/>
</dbReference>
<dbReference type="Proteomes" id="UP000015531">
    <property type="component" value="Unassembled WGS sequence"/>
</dbReference>
<dbReference type="InterPro" id="IPR029044">
    <property type="entry name" value="Nucleotide-diphossugar_trans"/>
</dbReference>
<dbReference type="RefSeq" id="WP_021227204.1">
    <property type="nucleotide sequence ID" value="NZ_ATDP01000101.1"/>
</dbReference>
<evidence type="ECO:0000313" key="6">
    <source>
        <dbReference type="Proteomes" id="UP000015531"/>
    </source>
</evidence>
<evidence type="ECO:0000256" key="1">
    <source>
        <dbReference type="ARBA" id="ARBA00006739"/>
    </source>
</evidence>
<dbReference type="PATRIC" id="fig|1331060.3.peg.3507"/>
<dbReference type="Gene3D" id="3.90.550.10">
    <property type="entry name" value="Spore Coat Polysaccharide Biosynthesis Protein SpsA, Chain A"/>
    <property type="match status" value="1"/>
</dbReference>
<comment type="caution">
    <text evidence="5">The sequence shown here is derived from an EMBL/GenBank/DDBJ whole genome shotgun (WGS) entry which is preliminary data.</text>
</comment>
<protein>
    <submittedName>
        <fullName evidence="5">Glycosyl transferase</fullName>
    </submittedName>
</protein>
<evidence type="ECO:0000259" key="4">
    <source>
        <dbReference type="Pfam" id="PF00535"/>
    </source>
</evidence>
<dbReference type="OrthoDB" id="114108at2"/>
<sequence>MPDISLLVCTRNRASALINLLDSVSVAVSEARGLDIEIIIVDNGSTDDTPAMLAEWADRQSFPVRLVTEQQPGLARARNRGLQHCRSRIIAMTDDDCTLHSDYFTALARCFARLGEDVIVGGRILLGNPMDLPVTIKVEDHPMILRPGAFPGGFVMGANLALTATILDRVGRFDDRFGSGAPFQAAEDTDYLFRAIGQGCDIRYDPAFAVDHHHGRRCPSEEKALLAAYSYGDGALYAKYWLTDWRIWRAVAEDIRLLPRDILAPVRQHAGVRYFYTFRLRHKLRGFLAFAKSRLRRARPVRAG</sequence>
<evidence type="ECO:0000313" key="5">
    <source>
        <dbReference type="EMBL" id="EQB12704.1"/>
    </source>
</evidence>
<dbReference type="PANTHER" id="PTHR43179:SF12">
    <property type="entry name" value="GALACTOFURANOSYLTRANSFERASE GLFT2"/>
    <property type="match status" value="1"/>
</dbReference>
<dbReference type="GO" id="GO:0016757">
    <property type="term" value="F:glycosyltransferase activity"/>
    <property type="evidence" value="ECO:0007669"/>
    <property type="project" value="UniProtKB-KW"/>
</dbReference>
<dbReference type="CDD" id="cd00761">
    <property type="entry name" value="Glyco_tranf_GTA_type"/>
    <property type="match status" value="1"/>
</dbReference>
<reference evidence="5 6" key="1">
    <citation type="journal article" date="2013" name="Genome Announc.">
        <title>Draft Genome Sequence of Sphingobium lactosutens Strain DS20T, Isolated from a Hexachlorocyclohexane Dumpsite.</title>
        <authorList>
            <person name="Kumar R."/>
            <person name="Dwivedi V."/>
            <person name="Negi V."/>
            <person name="Khurana J.P."/>
            <person name="Lal R."/>
        </authorList>
    </citation>
    <scope>NUCLEOTIDE SEQUENCE [LARGE SCALE GENOMIC DNA]</scope>
    <source>
        <strain evidence="5 6">DS20</strain>
    </source>
</reference>
<dbReference type="InterPro" id="IPR001173">
    <property type="entry name" value="Glyco_trans_2-like"/>
</dbReference>
<evidence type="ECO:0000256" key="2">
    <source>
        <dbReference type="ARBA" id="ARBA00022676"/>
    </source>
</evidence>
<organism evidence="5 6">
    <name type="scientific">Sphingobium lactosutens DS20</name>
    <dbReference type="NCBI Taxonomy" id="1331060"/>
    <lineage>
        <taxon>Bacteria</taxon>
        <taxon>Pseudomonadati</taxon>
        <taxon>Pseudomonadota</taxon>
        <taxon>Alphaproteobacteria</taxon>
        <taxon>Sphingomonadales</taxon>
        <taxon>Sphingomonadaceae</taxon>
        <taxon>Sphingobium</taxon>
    </lineage>
</organism>
<keyword evidence="2" id="KW-0328">Glycosyltransferase</keyword>
<evidence type="ECO:0000256" key="3">
    <source>
        <dbReference type="ARBA" id="ARBA00022679"/>
    </source>
</evidence>